<dbReference type="Proteomes" id="UP001283341">
    <property type="component" value="Unassembled WGS sequence"/>
</dbReference>
<dbReference type="AlphaFoldDB" id="A0AAE0IRS0"/>
<protein>
    <recommendedName>
        <fullName evidence="4">Secreted protein</fullName>
    </recommendedName>
</protein>
<evidence type="ECO:0000256" key="1">
    <source>
        <dbReference type="SAM" id="SignalP"/>
    </source>
</evidence>
<reference evidence="2" key="2">
    <citation type="submission" date="2023-06" db="EMBL/GenBank/DDBJ databases">
        <authorList>
            <consortium name="Lawrence Berkeley National Laboratory"/>
            <person name="Haridas S."/>
            <person name="Hensen N."/>
            <person name="Bonometti L."/>
            <person name="Westerberg I."/>
            <person name="Brannstrom I.O."/>
            <person name="Guillou S."/>
            <person name="Cros-Aarteil S."/>
            <person name="Calhoun S."/>
            <person name="Kuo A."/>
            <person name="Mondo S."/>
            <person name="Pangilinan J."/>
            <person name="Riley R."/>
            <person name="Labutti K."/>
            <person name="Andreopoulos B."/>
            <person name="Lipzen A."/>
            <person name="Chen C."/>
            <person name="Yanf M."/>
            <person name="Daum C."/>
            <person name="Ng V."/>
            <person name="Clum A."/>
            <person name="Steindorff A."/>
            <person name="Ohm R."/>
            <person name="Martin F."/>
            <person name="Silar P."/>
            <person name="Natvig D."/>
            <person name="Lalanne C."/>
            <person name="Gautier V."/>
            <person name="Ament-Velasquez S.L."/>
            <person name="Kruys A."/>
            <person name="Hutchinson M.I."/>
            <person name="Powell A.J."/>
            <person name="Barry K."/>
            <person name="Miller A.N."/>
            <person name="Grigoriev I.V."/>
            <person name="Debuchy R."/>
            <person name="Gladieux P."/>
            <person name="Thoren M.H."/>
            <person name="Johannesson H."/>
        </authorList>
    </citation>
    <scope>NUCLEOTIDE SEQUENCE</scope>
    <source>
        <strain evidence="2">CBS 118394</strain>
    </source>
</reference>
<sequence length="237" mass="25483">MRVFPFLLIPLWQWQEQSASASPLTTSFSALLAEDLPSASQILITSASTSGSGCPRHAVFVTISDDRTVVTLGFYEFQTYFDGGRGRGKDGRGRSQTDRDKNCDIRLNMFYPAGYTFAVMDVTYHGFAQLDSGVSGSFTSTYEFNSGNGGKSCTTQANITGGGAYESGTVYTKSDVVPVVSRVKAPCGRNATLLIRTRVNLSEQTGNASATGTLTGDDATFALEQQVHIGWTKECNV</sequence>
<feature type="chain" id="PRO_5042033544" description="Secreted protein" evidence="1">
    <location>
        <begin position="22"/>
        <end position="237"/>
    </location>
</feature>
<dbReference type="InterPro" id="IPR025649">
    <property type="entry name" value="DUF4360"/>
</dbReference>
<feature type="signal peptide" evidence="1">
    <location>
        <begin position="1"/>
        <end position="21"/>
    </location>
</feature>
<dbReference type="PANTHER" id="PTHR38847">
    <property type="match status" value="1"/>
</dbReference>
<gene>
    <name evidence="2" type="ORF">B0H66DRAFT_611052</name>
</gene>
<proteinExistence type="predicted"/>
<dbReference type="Pfam" id="PF14273">
    <property type="entry name" value="DUF4360"/>
    <property type="match status" value="1"/>
</dbReference>
<dbReference type="PANTHER" id="PTHR38847:SF1">
    <property type="entry name" value="PSEUDOURIDINE SYNTHASE RSUA_RLUA-LIKE DOMAIN-CONTAINING PROTEIN"/>
    <property type="match status" value="1"/>
</dbReference>
<evidence type="ECO:0000313" key="2">
    <source>
        <dbReference type="EMBL" id="KAK3329924.1"/>
    </source>
</evidence>
<name>A0AAE0IRS0_9PEZI</name>
<keyword evidence="3" id="KW-1185">Reference proteome</keyword>
<evidence type="ECO:0008006" key="4">
    <source>
        <dbReference type="Google" id="ProtNLM"/>
    </source>
</evidence>
<comment type="caution">
    <text evidence="2">The sequence shown here is derived from an EMBL/GenBank/DDBJ whole genome shotgun (WGS) entry which is preliminary data.</text>
</comment>
<keyword evidence="1" id="KW-0732">Signal</keyword>
<accession>A0AAE0IRS0</accession>
<evidence type="ECO:0000313" key="3">
    <source>
        <dbReference type="Proteomes" id="UP001283341"/>
    </source>
</evidence>
<reference evidence="2" key="1">
    <citation type="journal article" date="2023" name="Mol. Phylogenet. Evol.">
        <title>Genome-scale phylogeny and comparative genomics of the fungal order Sordariales.</title>
        <authorList>
            <person name="Hensen N."/>
            <person name="Bonometti L."/>
            <person name="Westerberg I."/>
            <person name="Brannstrom I.O."/>
            <person name="Guillou S."/>
            <person name="Cros-Aarteil S."/>
            <person name="Calhoun S."/>
            <person name="Haridas S."/>
            <person name="Kuo A."/>
            <person name="Mondo S."/>
            <person name="Pangilinan J."/>
            <person name="Riley R."/>
            <person name="LaButti K."/>
            <person name="Andreopoulos B."/>
            <person name="Lipzen A."/>
            <person name="Chen C."/>
            <person name="Yan M."/>
            <person name="Daum C."/>
            <person name="Ng V."/>
            <person name="Clum A."/>
            <person name="Steindorff A."/>
            <person name="Ohm R.A."/>
            <person name="Martin F."/>
            <person name="Silar P."/>
            <person name="Natvig D.O."/>
            <person name="Lalanne C."/>
            <person name="Gautier V."/>
            <person name="Ament-Velasquez S.L."/>
            <person name="Kruys A."/>
            <person name="Hutchinson M.I."/>
            <person name="Powell A.J."/>
            <person name="Barry K."/>
            <person name="Miller A.N."/>
            <person name="Grigoriev I.V."/>
            <person name="Debuchy R."/>
            <person name="Gladieux P."/>
            <person name="Hiltunen Thoren M."/>
            <person name="Johannesson H."/>
        </authorList>
    </citation>
    <scope>NUCLEOTIDE SEQUENCE</scope>
    <source>
        <strain evidence="2">CBS 118394</strain>
    </source>
</reference>
<organism evidence="2 3">
    <name type="scientific">Apodospora peruviana</name>
    <dbReference type="NCBI Taxonomy" id="516989"/>
    <lineage>
        <taxon>Eukaryota</taxon>
        <taxon>Fungi</taxon>
        <taxon>Dikarya</taxon>
        <taxon>Ascomycota</taxon>
        <taxon>Pezizomycotina</taxon>
        <taxon>Sordariomycetes</taxon>
        <taxon>Sordariomycetidae</taxon>
        <taxon>Sordariales</taxon>
        <taxon>Lasiosphaeriaceae</taxon>
        <taxon>Apodospora</taxon>
    </lineage>
</organism>
<dbReference type="EMBL" id="JAUEDM010000001">
    <property type="protein sequence ID" value="KAK3329924.1"/>
    <property type="molecule type" value="Genomic_DNA"/>
</dbReference>